<dbReference type="Proteomes" id="UP001732700">
    <property type="component" value="Chromosome 2C"/>
</dbReference>
<organism evidence="1 2">
    <name type="scientific">Avena sativa</name>
    <name type="common">Oat</name>
    <dbReference type="NCBI Taxonomy" id="4498"/>
    <lineage>
        <taxon>Eukaryota</taxon>
        <taxon>Viridiplantae</taxon>
        <taxon>Streptophyta</taxon>
        <taxon>Embryophyta</taxon>
        <taxon>Tracheophyta</taxon>
        <taxon>Spermatophyta</taxon>
        <taxon>Magnoliopsida</taxon>
        <taxon>Liliopsida</taxon>
        <taxon>Poales</taxon>
        <taxon>Poaceae</taxon>
        <taxon>BOP clade</taxon>
        <taxon>Pooideae</taxon>
        <taxon>Poodae</taxon>
        <taxon>Poeae</taxon>
        <taxon>Poeae Chloroplast Group 1 (Aveneae type)</taxon>
        <taxon>Aveninae</taxon>
        <taxon>Avena</taxon>
    </lineage>
</organism>
<evidence type="ECO:0000313" key="1">
    <source>
        <dbReference type="EnsemblPlants" id="AVESA.00010b.r2.2CG0315250.1.CDS"/>
    </source>
</evidence>
<dbReference type="EnsemblPlants" id="AVESA.00010b.r2.2CG0315250.1">
    <property type="protein sequence ID" value="AVESA.00010b.r2.2CG0315250.1.CDS"/>
    <property type="gene ID" value="AVESA.00010b.r2.2CG0315250"/>
</dbReference>
<name>A0ACD5UTV3_AVESA</name>
<keyword evidence="2" id="KW-1185">Reference proteome</keyword>
<accession>A0ACD5UTV3</accession>
<protein>
    <submittedName>
        <fullName evidence="1">Uncharacterized protein</fullName>
    </submittedName>
</protein>
<reference evidence="1" key="2">
    <citation type="submission" date="2025-09" db="UniProtKB">
        <authorList>
            <consortium name="EnsemblPlants"/>
        </authorList>
    </citation>
    <scope>IDENTIFICATION</scope>
</reference>
<evidence type="ECO:0000313" key="2">
    <source>
        <dbReference type="Proteomes" id="UP001732700"/>
    </source>
</evidence>
<reference evidence="1" key="1">
    <citation type="submission" date="2021-05" db="EMBL/GenBank/DDBJ databases">
        <authorList>
            <person name="Scholz U."/>
            <person name="Mascher M."/>
            <person name="Fiebig A."/>
        </authorList>
    </citation>
    <scope>NUCLEOTIDE SEQUENCE [LARGE SCALE GENOMIC DNA]</scope>
</reference>
<proteinExistence type="predicted"/>
<sequence>MEVYGDLEAGCLSYSAAPVKPASSPRKAGRLFCDPCDDADELHGHHHYLDICFNCRKLLAGNRDIFMYRGDMPFCSEECRQEQIEIDEAREKRSKQTGRAEEQQRQRQQQKQSPQRIPVWAW</sequence>